<protein>
    <submittedName>
        <fullName evidence="1">Uncharacterized protein</fullName>
    </submittedName>
</protein>
<evidence type="ECO:0000313" key="1">
    <source>
        <dbReference type="EMBL" id="NMO18236.1"/>
    </source>
</evidence>
<dbReference type="EMBL" id="JABBJJ010000129">
    <property type="protein sequence ID" value="NMO18236.1"/>
    <property type="molecule type" value="Genomic_DNA"/>
</dbReference>
<gene>
    <name evidence="1" type="ORF">HG543_25755</name>
</gene>
<organism evidence="1 2">
    <name type="scientific">Pyxidicoccus fallax</name>
    <dbReference type="NCBI Taxonomy" id="394095"/>
    <lineage>
        <taxon>Bacteria</taxon>
        <taxon>Pseudomonadati</taxon>
        <taxon>Myxococcota</taxon>
        <taxon>Myxococcia</taxon>
        <taxon>Myxococcales</taxon>
        <taxon>Cystobacterineae</taxon>
        <taxon>Myxococcaceae</taxon>
        <taxon>Pyxidicoccus</taxon>
    </lineage>
</organism>
<dbReference type="SUPFAM" id="SSF63825">
    <property type="entry name" value="YWTD domain"/>
    <property type="match status" value="1"/>
</dbReference>
<dbReference type="Proteomes" id="UP000518300">
    <property type="component" value="Unassembled WGS sequence"/>
</dbReference>
<proteinExistence type="predicted"/>
<name>A0A848LKJ5_9BACT</name>
<evidence type="ECO:0000313" key="2">
    <source>
        <dbReference type="Proteomes" id="UP000518300"/>
    </source>
</evidence>
<dbReference type="AlphaFoldDB" id="A0A848LKJ5"/>
<comment type="caution">
    <text evidence="1">The sequence shown here is derived from an EMBL/GenBank/DDBJ whole genome shotgun (WGS) entry which is preliminary data.</text>
</comment>
<dbReference type="InterPro" id="IPR015943">
    <property type="entry name" value="WD40/YVTN_repeat-like_dom_sf"/>
</dbReference>
<sequence>MCVLLSACGGNGLPPVGEGGSESIRMEISLAGDVCGVVTAQATVQADDIGVIGPVPLDVTGTSIQGRINSVPAGVSRTVSVFAFNALGLEVYAGSVKVDVAAGQVTAARLALRRNTTNCPGSTTGAIDIIGVLESGEPQPDAGTDAGTDPDGGIVLGGADFNFSFQEATLADNGVIHFMDTDSDRIRRLDLEARAFLPALVGTGDVTAMAVSPDGTASYVAYTGGRIDIFDSQAGGSGRFFAAAPAYVSEMVVAGNYLFTVDGSGAWSTQALYQRSTGARVHAVDWRFSAGNLTFSPLDNSVYYVDVGVSPSDVHRVPVDMTAGRIGNELESPYHGSYNLSSPLRLLPDGSAFILGSGLLFNTSDLTYRSSIGLQFVDVAFHGDRMYIIDTVGGTTQLRVLNSRFDILSAAYYPGTALRIFSHGGKIVLLTSVGSGGFEVRILNP</sequence>
<reference evidence="1 2" key="1">
    <citation type="submission" date="2020-04" db="EMBL/GenBank/DDBJ databases">
        <title>Draft genome of Pyxidicoccus fallax type strain.</title>
        <authorList>
            <person name="Whitworth D.E."/>
        </authorList>
    </citation>
    <scope>NUCLEOTIDE SEQUENCE [LARGE SCALE GENOMIC DNA]</scope>
    <source>
        <strain evidence="1 2">DSM 14698</strain>
    </source>
</reference>
<dbReference type="Gene3D" id="2.130.10.10">
    <property type="entry name" value="YVTN repeat-like/Quinoprotein amine dehydrogenase"/>
    <property type="match status" value="1"/>
</dbReference>
<keyword evidence="2" id="KW-1185">Reference proteome</keyword>
<accession>A0A848LKJ5</accession>